<dbReference type="AlphaFoldDB" id="A0A200PSD9"/>
<proteinExistence type="predicted"/>
<dbReference type="EMBL" id="MVGT01004182">
    <property type="protein sequence ID" value="OVA01134.1"/>
    <property type="molecule type" value="Genomic_DNA"/>
</dbReference>
<organism evidence="1 2">
    <name type="scientific">Macleaya cordata</name>
    <name type="common">Five-seeded plume-poppy</name>
    <name type="synonym">Bocconia cordata</name>
    <dbReference type="NCBI Taxonomy" id="56857"/>
    <lineage>
        <taxon>Eukaryota</taxon>
        <taxon>Viridiplantae</taxon>
        <taxon>Streptophyta</taxon>
        <taxon>Embryophyta</taxon>
        <taxon>Tracheophyta</taxon>
        <taxon>Spermatophyta</taxon>
        <taxon>Magnoliopsida</taxon>
        <taxon>Ranunculales</taxon>
        <taxon>Papaveraceae</taxon>
        <taxon>Papaveroideae</taxon>
        <taxon>Macleaya</taxon>
    </lineage>
</organism>
<sequence length="112" mass="12492">MILVKEEPSMPMEMIIRLTMLYIDPNIAPQNIYSEEEKEVNKSKLVGRAGRQYKASVKKANTDVRERSGMYVDSDAWLDGGFDANDETAVDARAIEFDVSVEAAADFVAADK</sequence>
<evidence type="ECO:0000313" key="2">
    <source>
        <dbReference type="Proteomes" id="UP000195402"/>
    </source>
</evidence>
<evidence type="ECO:0000313" key="1">
    <source>
        <dbReference type="EMBL" id="OVA01134.1"/>
    </source>
</evidence>
<reference evidence="1 2" key="1">
    <citation type="journal article" date="2017" name="Mol. Plant">
        <title>The Genome of Medicinal Plant Macleaya cordata Provides New Insights into Benzylisoquinoline Alkaloids Metabolism.</title>
        <authorList>
            <person name="Liu X."/>
            <person name="Liu Y."/>
            <person name="Huang P."/>
            <person name="Ma Y."/>
            <person name="Qing Z."/>
            <person name="Tang Q."/>
            <person name="Cao H."/>
            <person name="Cheng P."/>
            <person name="Zheng Y."/>
            <person name="Yuan Z."/>
            <person name="Zhou Y."/>
            <person name="Liu J."/>
            <person name="Tang Z."/>
            <person name="Zhuo Y."/>
            <person name="Zhang Y."/>
            <person name="Yu L."/>
            <person name="Huang J."/>
            <person name="Yang P."/>
            <person name="Peng Q."/>
            <person name="Zhang J."/>
            <person name="Jiang W."/>
            <person name="Zhang Z."/>
            <person name="Lin K."/>
            <person name="Ro D.K."/>
            <person name="Chen X."/>
            <person name="Xiong X."/>
            <person name="Shang Y."/>
            <person name="Huang S."/>
            <person name="Zeng J."/>
        </authorList>
    </citation>
    <scope>NUCLEOTIDE SEQUENCE [LARGE SCALE GENOMIC DNA]</scope>
    <source>
        <strain evidence="2">cv. BLH2017</strain>
        <tissue evidence="1">Root</tissue>
    </source>
</reference>
<name>A0A200PSD9_MACCD</name>
<keyword evidence="2" id="KW-1185">Reference proteome</keyword>
<gene>
    <name evidence="1" type="ORF">BVC80_8819g12</name>
</gene>
<dbReference type="InParanoid" id="A0A200PSD9"/>
<dbReference type="Proteomes" id="UP000195402">
    <property type="component" value="Unassembled WGS sequence"/>
</dbReference>
<accession>A0A200PSD9</accession>
<comment type="caution">
    <text evidence="1">The sequence shown here is derived from an EMBL/GenBank/DDBJ whole genome shotgun (WGS) entry which is preliminary data.</text>
</comment>
<protein>
    <submittedName>
        <fullName evidence="1">Uncharacterized protein</fullName>
    </submittedName>
</protein>